<reference evidence="1 2" key="1">
    <citation type="journal article" date="2023" name="Plants (Basel)">
        <title>Bridging the Gap: Combining Genomics and Transcriptomics Approaches to Understand Stylosanthes scabra, an Orphan Legume from the Brazilian Caatinga.</title>
        <authorList>
            <person name="Ferreira-Neto J.R.C."/>
            <person name="da Silva M.D."/>
            <person name="Binneck E."/>
            <person name="de Melo N.F."/>
            <person name="da Silva R.H."/>
            <person name="de Melo A.L.T.M."/>
            <person name="Pandolfi V."/>
            <person name="Bustamante F.O."/>
            <person name="Brasileiro-Vidal A.C."/>
            <person name="Benko-Iseppon A.M."/>
        </authorList>
    </citation>
    <scope>NUCLEOTIDE SEQUENCE [LARGE SCALE GENOMIC DNA]</scope>
    <source>
        <tissue evidence="1">Leaves</tissue>
    </source>
</reference>
<sequence length="69" mass="8098">MIVTIKSYYDSLSHDVKKKFDAALVEANRYIDITPDWVSKVWKSDRLQRYFTEGGKLNTSTPDKCMVFF</sequence>
<gene>
    <name evidence="1" type="ORF">PIB30_047721</name>
</gene>
<dbReference type="Proteomes" id="UP001341840">
    <property type="component" value="Unassembled WGS sequence"/>
</dbReference>
<evidence type="ECO:0000313" key="2">
    <source>
        <dbReference type="Proteomes" id="UP001341840"/>
    </source>
</evidence>
<dbReference type="EMBL" id="JASCZI010151342">
    <property type="protein sequence ID" value="MED6172182.1"/>
    <property type="molecule type" value="Genomic_DNA"/>
</dbReference>
<organism evidence="1 2">
    <name type="scientific">Stylosanthes scabra</name>
    <dbReference type="NCBI Taxonomy" id="79078"/>
    <lineage>
        <taxon>Eukaryota</taxon>
        <taxon>Viridiplantae</taxon>
        <taxon>Streptophyta</taxon>
        <taxon>Embryophyta</taxon>
        <taxon>Tracheophyta</taxon>
        <taxon>Spermatophyta</taxon>
        <taxon>Magnoliopsida</taxon>
        <taxon>eudicotyledons</taxon>
        <taxon>Gunneridae</taxon>
        <taxon>Pentapetalae</taxon>
        <taxon>rosids</taxon>
        <taxon>fabids</taxon>
        <taxon>Fabales</taxon>
        <taxon>Fabaceae</taxon>
        <taxon>Papilionoideae</taxon>
        <taxon>50 kb inversion clade</taxon>
        <taxon>dalbergioids sensu lato</taxon>
        <taxon>Dalbergieae</taxon>
        <taxon>Pterocarpus clade</taxon>
        <taxon>Stylosanthes</taxon>
    </lineage>
</organism>
<name>A0ABU6VGV9_9FABA</name>
<protein>
    <submittedName>
        <fullName evidence="1">Uncharacterized protein</fullName>
    </submittedName>
</protein>
<comment type="caution">
    <text evidence="1">The sequence shown here is derived from an EMBL/GenBank/DDBJ whole genome shotgun (WGS) entry which is preliminary data.</text>
</comment>
<keyword evidence="2" id="KW-1185">Reference proteome</keyword>
<evidence type="ECO:0000313" key="1">
    <source>
        <dbReference type="EMBL" id="MED6172182.1"/>
    </source>
</evidence>
<feature type="non-terminal residue" evidence="1">
    <location>
        <position position="69"/>
    </location>
</feature>
<proteinExistence type="predicted"/>
<accession>A0ABU6VGV9</accession>